<protein>
    <submittedName>
        <fullName evidence="1">Uncharacterized protein</fullName>
    </submittedName>
</protein>
<organism evidence="1 2">
    <name type="scientific">Bacteroides fragilis</name>
    <dbReference type="NCBI Taxonomy" id="817"/>
    <lineage>
        <taxon>Bacteria</taxon>
        <taxon>Pseudomonadati</taxon>
        <taxon>Bacteroidota</taxon>
        <taxon>Bacteroidia</taxon>
        <taxon>Bacteroidales</taxon>
        <taxon>Bacteroidaceae</taxon>
        <taxon>Bacteroides</taxon>
    </lineage>
</organism>
<dbReference type="NCBIfam" id="NF046086">
    <property type="entry name" value="BFO_1060_trans"/>
    <property type="match status" value="1"/>
</dbReference>
<evidence type="ECO:0000313" key="2">
    <source>
        <dbReference type="Proteomes" id="UP001258434"/>
    </source>
</evidence>
<accession>A0ABD5FSP9</accession>
<reference evidence="2" key="1">
    <citation type="submission" date="2023-07" db="EMBL/GenBank/DDBJ databases">
        <title>A gut symbiont ubiquitin homologue binds and inactivates peptidyl-prolyl isomerase to mediate the interbacterial arms race in the human gut.</title>
        <authorList>
            <person name="Jiang K."/>
            <person name="Li W."/>
            <person name="Tong M."/>
            <person name="Xu J."/>
            <person name="Chen Z."/>
            <person name="Yang Y."/>
            <person name="Zang Y."/>
            <person name="Jiao X."/>
            <person name="Liu C."/>
            <person name="Lim B."/>
            <person name="Jiang X."/>
            <person name="Wang J."/>
            <person name="Wu D."/>
            <person name="Wang M."/>
            <person name="Liu S.-J."/>
            <person name="Shao F."/>
            <person name="Gao X."/>
        </authorList>
    </citation>
    <scope>NUCLEOTIDE SEQUENCE [LARGE SCALE GENOMIC DNA]</scope>
    <source>
        <strain evidence="2">GS077</strain>
    </source>
</reference>
<comment type="caution">
    <text evidence="1">The sequence shown here is derived from an EMBL/GenBank/DDBJ whole genome shotgun (WGS) entry which is preliminary data.</text>
</comment>
<reference evidence="1 2" key="2">
    <citation type="submission" date="2023-08" db="EMBL/GenBank/DDBJ databases">
        <authorList>
            <person name="Du M."/>
            <person name="Liu C."/>
            <person name="Liu S.-J."/>
        </authorList>
    </citation>
    <scope>NUCLEOTIDE SEQUENCE [LARGE SCALE GENOMIC DNA]</scope>
    <source>
        <strain evidence="1 2">GS077</strain>
    </source>
</reference>
<evidence type="ECO:0000313" key="1">
    <source>
        <dbReference type="EMBL" id="MDT6975386.1"/>
    </source>
</evidence>
<dbReference type="InterPro" id="IPR043148">
    <property type="entry name" value="TagF_C"/>
</dbReference>
<name>A0ABD5FSP9_BACFG</name>
<dbReference type="Proteomes" id="UP001258434">
    <property type="component" value="Unassembled WGS sequence"/>
</dbReference>
<dbReference type="AlphaFoldDB" id="A0ABD5FSP9"/>
<dbReference type="EMBL" id="JAVFHL010000001">
    <property type="protein sequence ID" value="MDT6975386.1"/>
    <property type="molecule type" value="Genomic_DNA"/>
</dbReference>
<gene>
    <name evidence="1" type="ORF">BFGS077_000635</name>
</gene>
<proteinExistence type="predicted"/>
<dbReference type="SUPFAM" id="SSF53756">
    <property type="entry name" value="UDP-Glycosyltransferase/glycogen phosphorylase"/>
    <property type="match status" value="1"/>
</dbReference>
<sequence>MKNKVDILSFTYSSKGRDIDIVEPVLSKLELELGVIIKRCWLYDNFVFDILRYKPKMLILANAIGCHYHFWAAKFASMLGIKVVTFVSEGDYRYINGSITTMLYGWNKEEHLYEDLHLEWSQRNINYFSTSPSFDENIVKLSGATGFDKYKLLKFLDKNDFLMKYDLGHYGKIVGLGGWTFDFAFNENHSTGPIFFGKELDGIKASLFALREGYRALVTNNPDILFICKKHPLTINEYYDEFSLVREYPNVITLQTEENIYDLINVSDLWITFDSTTALEAWLLGKTTLLYNPVIQDFNRSSIMKGSPILTTPEMLIESVKEFYENNRIIDAFSQKENERNNIIKEVIAFCDGKNYLRAADLITSLYLGEKKKKEKVHVAFILKMGGCGIRNFLRNLVAYSNFFDVIPRVRRFKNTRLALYNEKEREYYRLIYKEAITND</sequence>
<dbReference type="RefSeq" id="WP_009291898.1">
    <property type="nucleotide sequence ID" value="NZ_CP114371.1"/>
</dbReference>
<dbReference type="Gene3D" id="3.40.50.12580">
    <property type="match status" value="1"/>
</dbReference>